<evidence type="ECO:0000313" key="1">
    <source>
        <dbReference type="EMBL" id="MBW32351.1"/>
    </source>
</evidence>
<reference evidence="1" key="1">
    <citation type="submission" date="2018-01" db="EMBL/GenBank/DDBJ databases">
        <title>An insight into the sialome of Amazonian anophelines.</title>
        <authorList>
            <person name="Ribeiro J.M."/>
            <person name="Scarpassa V."/>
            <person name="Calvo E."/>
        </authorList>
    </citation>
    <scope>NUCLEOTIDE SEQUENCE</scope>
    <source>
        <tissue evidence="1">Salivary glands</tissue>
    </source>
</reference>
<proteinExistence type="predicted"/>
<accession>A0A2M3ZV06</accession>
<sequence length="117" mass="13248">MHIRGFSVSWLMIASTVSRPISPCEHNAHTHAHTMSTAFMQITPLVLLVPLKPFAVWFGRLIFWAHLCWARFCLVGILKKATADASVYSTLCGQDSWYIHRPPISDSSESEVVSHRR</sequence>
<dbReference type="AlphaFoldDB" id="A0A2M3ZV06"/>
<protein>
    <submittedName>
        <fullName evidence="1">Putative secreted peptide</fullName>
    </submittedName>
</protein>
<name>A0A2M3ZV06_9DIPT</name>
<dbReference type="EMBL" id="GGFM01011600">
    <property type="protein sequence ID" value="MBW32351.1"/>
    <property type="molecule type" value="Transcribed_RNA"/>
</dbReference>
<organism evidence="1">
    <name type="scientific">Anopheles braziliensis</name>
    <dbReference type="NCBI Taxonomy" id="58242"/>
    <lineage>
        <taxon>Eukaryota</taxon>
        <taxon>Metazoa</taxon>
        <taxon>Ecdysozoa</taxon>
        <taxon>Arthropoda</taxon>
        <taxon>Hexapoda</taxon>
        <taxon>Insecta</taxon>
        <taxon>Pterygota</taxon>
        <taxon>Neoptera</taxon>
        <taxon>Endopterygota</taxon>
        <taxon>Diptera</taxon>
        <taxon>Nematocera</taxon>
        <taxon>Culicoidea</taxon>
        <taxon>Culicidae</taxon>
        <taxon>Anophelinae</taxon>
        <taxon>Anopheles</taxon>
    </lineage>
</organism>